<feature type="active site" evidence="6">
    <location>
        <position position="290"/>
    </location>
</feature>
<dbReference type="Gene3D" id="2.70.98.10">
    <property type="match status" value="1"/>
</dbReference>
<feature type="active site" evidence="6">
    <location>
        <position position="183"/>
    </location>
</feature>
<comment type="function">
    <text evidence="5">Catalyzes the interconversion between the alpha and beta anomers from at least three hexose 6-phosphate sugars (Glc6P, Gal6P, and Man6P).</text>
</comment>
<evidence type="ECO:0000256" key="2">
    <source>
        <dbReference type="ARBA" id="ARBA00005866"/>
    </source>
</evidence>
<dbReference type="InterPro" id="IPR014718">
    <property type="entry name" value="GH-type_carb-bd"/>
</dbReference>
<dbReference type="SUPFAM" id="SSF74650">
    <property type="entry name" value="Galactose mutarotase-like"/>
    <property type="match status" value="1"/>
</dbReference>
<feature type="binding site" evidence="7">
    <location>
        <position position="101"/>
    </location>
    <ligand>
        <name>substrate</name>
    </ligand>
</feature>
<dbReference type="InterPro" id="IPR011013">
    <property type="entry name" value="Gal_mutarotase_sf_dom"/>
</dbReference>
<evidence type="ECO:0000256" key="6">
    <source>
        <dbReference type="PIRSR" id="PIRSR016020-1"/>
    </source>
</evidence>
<accession>A0A9P4YTF8</accession>
<dbReference type="GO" id="GO:0005737">
    <property type="term" value="C:cytoplasm"/>
    <property type="evidence" value="ECO:0007669"/>
    <property type="project" value="TreeGrafter"/>
</dbReference>
<evidence type="ECO:0000256" key="8">
    <source>
        <dbReference type="SAM" id="MobiDB-lite"/>
    </source>
</evidence>
<protein>
    <recommendedName>
        <fullName evidence="3 5">Glucose-6-phosphate 1-epimerase</fullName>
        <ecNumber evidence="3 5">5.1.3.15</ecNumber>
    </recommendedName>
</protein>
<dbReference type="InterPro" id="IPR008183">
    <property type="entry name" value="Aldose_1/G6P_1-epimerase"/>
</dbReference>
<feature type="binding site" evidence="7">
    <location>
        <position position="78"/>
    </location>
    <ligand>
        <name>substrate</name>
    </ligand>
</feature>
<evidence type="ECO:0000313" key="9">
    <source>
        <dbReference type="EMBL" id="KAF4121735.1"/>
    </source>
</evidence>
<dbReference type="RefSeq" id="XP_035320387.1">
    <property type="nucleotide sequence ID" value="XM_035463556.1"/>
</dbReference>
<sequence length="315" mass="33931">MVDRANKPSALAATPGLPPQAQVTISDGNSRVKATLPTGESIEVLLHGATVLSWKDAAGDEKLWLSEAAKLDGSGAARGGIPIVFPVFGTDAGHAVGSLPQHGFARNSRWEFLGKSTTEGTTTAGVKLDFGLSSETLDESTRKQWPYSFGLVYSVTLDRDNLNTTLVITNDGDQPFEFQTLLHNYFRVADIESVSVAGVEDSPYIDKVDSAKTKTQSSGPVTFAGETDSVYTPIKGASNPLVISEAGKPKFRIIRDNLDDAVIFNPWIDKSNGMADFAPKGDWKRMVCVEPGSVTKWQTLEKGDVYQAAQTIYLI</sequence>
<gene>
    <name evidence="9" type="ORF">GMORB2_1574</name>
</gene>
<dbReference type="AlphaFoldDB" id="A0A9P4YTF8"/>
<dbReference type="GO" id="GO:0047938">
    <property type="term" value="F:glucose-6-phosphate 1-epimerase activity"/>
    <property type="evidence" value="ECO:0007669"/>
    <property type="project" value="UniProtKB-UniRule"/>
</dbReference>
<evidence type="ECO:0000256" key="4">
    <source>
        <dbReference type="ARBA" id="ARBA00023235"/>
    </source>
</evidence>
<name>A0A9P4YTF8_9HYPO</name>
<evidence type="ECO:0000256" key="5">
    <source>
        <dbReference type="PIRNR" id="PIRNR016020"/>
    </source>
</evidence>
<evidence type="ECO:0000256" key="7">
    <source>
        <dbReference type="PIRSR" id="PIRSR016020-2"/>
    </source>
</evidence>
<evidence type="ECO:0000256" key="1">
    <source>
        <dbReference type="ARBA" id="ARBA00001096"/>
    </source>
</evidence>
<evidence type="ECO:0000256" key="3">
    <source>
        <dbReference type="ARBA" id="ARBA00012083"/>
    </source>
</evidence>
<dbReference type="EC" id="5.1.3.15" evidence="3 5"/>
<dbReference type="GO" id="GO:0030246">
    <property type="term" value="F:carbohydrate binding"/>
    <property type="evidence" value="ECO:0007669"/>
    <property type="project" value="UniProtKB-UniRule"/>
</dbReference>
<dbReference type="OrthoDB" id="1659429at2759"/>
<proteinExistence type="inferred from homology"/>
<comment type="catalytic activity">
    <reaction evidence="1">
        <text>alpha-D-glucose 6-phosphate = beta-D-glucose 6-phosphate</text>
        <dbReference type="Rhea" id="RHEA:16249"/>
        <dbReference type="ChEBI" id="CHEBI:58225"/>
        <dbReference type="ChEBI" id="CHEBI:58247"/>
        <dbReference type="EC" id="5.1.3.15"/>
    </reaction>
</comment>
<dbReference type="PIRSF" id="PIRSF016020">
    <property type="entry name" value="PHexose_mutarotase"/>
    <property type="match status" value="1"/>
</dbReference>
<organism evidence="9 10">
    <name type="scientific">Geosmithia morbida</name>
    <dbReference type="NCBI Taxonomy" id="1094350"/>
    <lineage>
        <taxon>Eukaryota</taxon>
        <taxon>Fungi</taxon>
        <taxon>Dikarya</taxon>
        <taxon>Ascomycota</taxon>
        <taxon>Pezizomycotina</taxon>
        <taxon>Sordariomycetes</taxon>
        <taxon>Hypocreomycetidae</taxon>
        <taxon>Hypocreales</taxon>
        <taxon>Bionectriaceae</taxon>
        <taxon>Geosmithia</taxon>
    </lineage>
</organism>
<dbReference type="Proteomes" id="UP000749293">
    <property type="component" value="Unassembled WGS sequence"/>
</dbReference>
<dbReference type="PANTHER" id="PTHR11122">
    <property type="entry name" value="APOSPORY-ASSOCIATED PROTEIN C-RELATED"/>
    <property type="match status" value="1"/>
</dbReference>
<keyword evidence="10" id="KW-1185">Reference proteome</keyword>
<feature type="binding site" evidence="7">
    <location>
        <position position="106"/>
    </location>
    <ligand>
        <name>substrate</name>
    </ligand>
</feature>
<keyword evidence="4 5" id="KW-0413">Isomerase</keyword>
<dbReference type="PANTHER" id="PTHR11122:SF13">
    <property type="entry name" value="GLUCOSE-6-PHOSPHATE 1-EPIMERASE"/>
    <property type="match status" value="1"/>
</dbReference>
<feature type="region of interest" description="Disordered" evidence="8">
    <location>
        <begin position="1"/>
        <end position="24"/>
    </location>
</feature>
<dbReference type="EMBL" id="JAANYQ010000011">
    <property type="protein sequence ID" value="KAF4121735.1"/>
    <property type="molecule type" value="Genomic_DNA"/>
</dbReference>
<dbReference type="InterPro" id="IPR025532">
    <property type="entry name" value="G6P_1-epimerase"/>
</dbReference>
<dbReference type="CDD" id="cd09020">
    <property type="entry name" value="D-hex-6-P-epi_like"/>
    <property type="match status" value="1"/>
</dbReference>
<dbReference type="GO" id="GO:0005975">
    <property type="term" value="P:carbohydrate metabolic process"/>
    <property type="evidence" value="ECO:0007669"/>
    <property type="project" value="InterPro"/>
</dbReference>
<dbReference type="Pfam" id="PF01263">
    <property type="entry name" value="Aldose_epim"/>
    <property type="match status" value="1"/>
</dbReference>
<evidence type="ECO:0000313" key="10">
    <source>
        <dbReference type="Proteomes" id="UP000749293"/>
    </source>
</evidence>
<comment type="caution">
    <text evidence="9">The sequence shown here is derived from an EMBL/GenBank/DDBJ whole genome shotgun (WGS) entry which is preliminary data.</text>
</comment>
<comment type="similarity">
    <text evidence="2 5">Belongs to the glucose-6-phosphate 1-epimerase family.</text>
</comment>
<dbReference type="GeneID" id="55967804"/>
<reference evidence="9" key="1">
    <citation type="submission" date="2020-03" db="EMBL/GenBank/DDBJ databases">
        <title>Site-based positive gene gene selection in Geosmithia morbida across the United States reveals a broad range of putative effectors and factors for local host and environmental adapation.</title>
        <authorList>
            <person name="Onufrak A."/>
            <person name="Murdoch R.W."/>
            <person name="Gazis R."/>
            <person name="Huff M."/>
            <person name="Staton M."/>
            <person name="Klingeman W."/>
            <person name="Hadziabdic D."/>
        </authorList>
    </citation>
    <scope>NUCLEOTIDE SEQUENCE</scope>
    <source>
        <strain evidence="9">1262</strain>
    </source>
</reference>